<organism evidence="3 4">
    <name type="scientific">Aureobasidium uvarum</name>
    <dbReference type="NCBI Taxonomy" id="2773716"/>
    <lineage>
        <taxon>Eukaryota</taxon>
        <taxon>Fungi</taxon>
        <taxon>Dikarya</taxon>
        <taxon>Ascomycota</taxon>
        <taxon>Pezizomycotina</taxon>
        <taxon>Dothideomycetes</taxon>
        <taxon>Dothideomycetidae</taxon>
        <taxon>Dothideales</taxon>
        <taxon>Saccotheciaceae</taxon>
        <taxon>Aureobasidium</taxon>
    </lineage>
</organism>
<reference evidence="3" key="1">
    <citation type="submission" date="2020-06" db="EMBL/GenBank/DDBJ databases">
        <authorList>
            <person name="Onetto C."/>
        </authorList>
    </citation>
    <scope>NUCLEOTIDE SEQUENCE</scope>
</reference>
<evidence type="ECO:0000256" key="2">
    <source>
        <dbReference type="SAM" id="Phobius"/>
    </source>
</evidence>
<evidence type="ECO:0000313" key="3">
    <source>
        <dbReference type="EMBL" id="CAD0112455.1"/>
    </source>
</evidence>
<evidence type="ECO:0000256" key="1">
    <source>
        <dbReference type="SAM" id="MobiDB-lite"/>
    </source>
</evidence>
<keyword evidence="2" id="KW-0812">Transmembrane</keyword>
<comment type="caution">
    <text evidence="3">The sequence shown here is derived from an EMBL/GenBank/DDBJ whole genome shotgun (WGS) entry which is preliminary data.</text>
</comment>
<sequence length="152" mass="16729">MPSVPPQGQHDTRANQYYGDVETKDKKKDEKKKSSGYGGAIGGAAAGLAVGAIGGALIADALGKCLTFQLLTLALADFLGICRRLGRREEACRPCSRCTQLRSGPHQLRSCSRPVVRRLRCPIPRLLRLQRSCPGRPAFWLWRICLRARSVR</sequence>
<dbReference type="Proteomes" id="UP000745764">
    <property type="component" value="Unassembled WGS sequence"/>
</dbReference>
<evidence type="ECO:0000313" key="4">
    <source>
        <dbReference type="Proteomes" id="UP000745764"/>
    </source>
</evidence>
<feature type="compositionally biased region" description="Basic and acidic residues" evidence="1">
    <location>
        <begin position="21"/>
        <end position="33"/>
    </location>
</feature>
<dbReference type="AlphaFoldDB" id="A0A9N8KKB5"/>
<protein>
    <submittedName>
        <fullName evidence="3">Uncharacterized protein</fullName>
    </submittedName>
</protein>
<feature type="transmembrane region" description="Helical" evidence="2">
    <location>
        <begin position="36"/>
        <end position="55"/>
    </location>
</feature>
<keyword evidence="4" id="KW-1185">Reference proteome</keyword>
<dbReference type="EMBL" id="CAINUL010000015">
    <property type="protein sequence ID" value="CAD0112455.1"/>
    <property type="molecule type" value="Genomic_DNA"/>
</dbReference>
<name>A0A9N8KKB5_9PEZI</name>
<proteinExistence type="predicted"/>
<gene>
    <name evidence="3" type="ORF">AWRI4620_LOCUS6710</name>
</gene>
<feature type="region of interest" description="Disordered" evidence="1">
    <location>
        <begin position="1"/>
        <end position="36"/>
    </location>
</feature>
<keyword evidence="2" id="KW-0472">Membrane</keyword>
<dbReference type="OrthoDB" id="2367685at2759"/>
<keyword evidence="2" id="KW-1133">Transmembrane helix</keyword>
<accession>A0A9N8KKB5</accession>